<keyword evidence="3 5" id="KW-0690">Ribosome biogenesis</keyword>
<protein>
    <recommendedName>
        <fullName evidence="5">Ribosome biogenesis regulatory protein</fullName>
    </recommendedName>
</protein>
<dbReference type="InterPro" id="IPR007023">
    <property type="entry name" value="Ribosom_reg"/>
</dbReference>
<evidence type="ECO:0000313" key="8">
    <source>
        <dbReference type="Proteomes" id="UP001642540"/>
    </source>
</evidence>
<evidence type="ECO:0000256" key="4">
    <source>
        <dbReference type="ARBA" id="ARBA00023242"/>
    </source>
</evidence>
<dbReference type="PANTHER" id="PTHR17602">
    <property type="entry name" value="RIBOSOME BIOGENESIS REGULATORY PROTEIN"/>
    <property type="match status" value="1"/>
</dbReference>
<name>A0ABP1Q8P4_9HEXA</name>
<evidence type="ECO:0000256" key="6">
    <source>
        <dbReference type="SAM" id="MobiDB-lite"/>
    </source>
</evidence>
<proteinExistence type="inferred from homology"/>
<keyword evidence="8" id="KW-1185">Reference proteome</keyword>
<dbReference type="Pfam" id="PF04939">
    <property type="entry name" value="RRS1"/>
    <property type="match status" value="1"/>
</dbReference>
<feature type="region of interest" description="Disordered" evidence="6">
    <location>
        <begin position="266"/>
        <end position="339"/>
    </location>
</feature>
<accession>A0ABP1Q8P4</accession>
<feature type="compositionally biased region" description="Basic residues" evidence="6">
    <location>
        <begin position="311"/>
        <end position="339"/>
    </location>
</feature>
<evidence type="ECO:0000256" key="3">
    <source>
        <dbReference type="ARBA" id="ARBA00022517"/>
    </source>
</evidence>
<organism evidence="7 8">
    <name type="scientific">Orchesella dallaii</name>
    <dbReference type="NCBI Taxonomy" id="48710"/>
    <lineage>
        <taxon>Eukaryota</taxon>
        <taxon>Metazoa</taxon>
        <taxon>Ecdysozoa</taxon>
        <taxon>Arthropoda</taxon>
        <taxon>Hexapoda</taxon>
        <taxon>Collembola</taxon>
        <taxon>Entomobryomorpha</taxon>
        <taxon>Entomobryoidea</taxon>
        <taxon>Orchesellidae</taxon>
        <taxon>Orchesellinae</taxon>
        <taxon>Orchesella</taxon>
    </lineage>
</organism>
<dbReference type="Proteomes" id="UP001642540">
    <property type="component" value="Unassembled WGS sequence"/>
</dbReference>
<comment type="function">
    <text evidence="5">Involved in ribosomal large subunit assembly.</text>
</comment>
<keyword evidence="4 5" id="KW-0539">Nucleus</keyword>
<comment type="caution">
    <text evidence="7">The sequence shown here is derived from an EMBL/GenBank/DDBJ whole genome shotgun (WGS) entry which is preliminary data.</text>
</comment>
<evidence type="ECO:0000256" key="1">
    <source>
        <dbReference type="ARBA" id="ARBA00004123"/>
    </source>
</evidence>
<reference evidence="7 8" key="1">
    <citation type="submission" date="2024-08" db="EMBL/GenBank/DDBJ databases">
        <authorList>
            <person name="Cucini C."/>
            <person name="Frati F."/>
        </authorList>
    </citation>
    <scope>NUCLEOTIDE SEQUENCE [LARGE SCALE GENOMIC DNA]</scope>
</reference>
<comment type="subcellular location">
    <subcellularLocation>
        <location evidence="1 5">Nucleus</location>
    </subcellularLocation>
</comment>
<evidence type="ECO:0000256" key="2">
    <source>
        <dbReference type="ARBA" id="ARBA00010077"/>
    </source>
</evidence>
<dbReference type="EMBL" id="CAXLJM020000026">
    <property type="protein sequence ID" value="CAL8093754.1"/>
    <property type="molecule type" value="Genomic_DNA"/>
</dbReference>
<gene>
    <name evidence="7" type="ORF">ODALV1_LOCUS8586</name>
</gene>
<evidence type="ECO:0000256" key="5">
    <source>
        <dbReference type="RuleBase" id="RU364132"/>
    </source>
</evidence>
<evidence type="ECO:0000313" key="7">
    <source>
        <dbReference type="EMBL" id="CAL8093754.1"/>
    </source>
</evidence>
<sequence>MESSSSEEPRSIAVEKAIEVDIDPGNLLVTDPNEISRLQLNSNPAEYLKDLTRSNTQLLINSIFTLPFHRVDDVIVAELPKPTYVLPRSKPAPKARPLTKWQSYAKDKGIVKKKKSGLIWDEIVKKWVPRFGYRRAEAEHAKDWLLEVPQHSDPYEDQFEKKSEAKSERVAKNELQRLRNLAKAKKIVVPASKGLTSKVKQSKEELLTAVHTANKATASLGKFQPKVGKVKPLKGAGKKRQFDPLINSQEKAKNLSVLDKIMNKKPKIDVEPIVSKSVGAFRPKKKESYGDDDDEGQRKGRRGKQMGTKNSKIKKGPAKKGSFKKGRAAPKSGPKKKKH</sequence>
<comment type="similarity">
    <text evidence="2 5">Belongs to the RRS1 family.</text>
</comment>
<dbReference type="PANTHER" id="PTHR17602:SF4">
    <property type="entry name" value="RIBOSOME BIOGENESIS REGULATORY PROTEIN HOMOLOG"/>
    <property type="match status" value="1"/>
</dbReference>